<dbReference type="PANTHER" id="PTHR10629">
    <property type="entry name" value="CYTOSINE-SPECIFIC METHYLTRANSFERASE"/>
    <property type="match status" value="1"/>
</dbReference>
<dbReference type="Pfam" id="PF00145">
    <property type="entry name" value="DNA_methylase"/>
    <property type="match status" value="1"/>
</dbReference>
<proteinExistence type="inferred from homology"/>
<evidence type="ECO:0000259" key="8">
    <source>
        <dbReference type="PROSITE" id="PS50937"/>
    </source>
</evidence>
<evidence type="ECO:0000256" key="5">
    <source>
        <dbReference type="ARBA" id="ARBA00022747"/>
    </source>
</evidence>
<dbReference type="GO" id="GO:0032259">
    <property type="term" value="P:methylation"/>
    <property type="evidence" value="ECO:0007669"/>
    <property type="project" value="UniProtKB-KW"/>
</dbReference>
<dbReference type="Gene3D" id="1.10.1660.10">
    <property type="match status" value="1"/>
</dbReference>
<gene>
    <name evidence="9" type="ORF">HMPREF1862_01548</name>
</gene>
<comment type="similarity">
    <text evidence="6 7">Belongs to the class I-like SAM-binding methyltransferase superfamily. C5-methyltransferase family.</text>
</comment>
<dbReference type="EMBL" id="LSDN01000019">
    <property type="protein sequence ID" value="KXB80070.1"/>
    <property type="molecule type" value="Genomic_DNA"/>
</dbReference>
<dbReference type="GO" id="GO:0003677">
    <property type="term" value="F:DNA binding"/>
    <property type="evidence" value="ECO:0007669"/>
    <property type="project" value="InterPro"/>
</dbReference>
<keyword evidence="3 6" id="KW-0808">Transferase</keyword>
<dbReference type="EC" id="2.1.1.37" evidence="1"/>
<evidence type="ECO:0000256" key="1">
    <source>
        <dbReference type="ARBA" id="ARBA00011975"/>
    </source>
</evidence>
<dbReference type="InterPro" id="IPR029063">
    <property type="entry name" value="SAM-dependent_MTases_sf"/>
</dbReference>
<dbReference type="PROSITE" id="PS50937">
    <property type="entry name" value="HTH_MERR_2"/>
    <property type="match status" value="1"/>
</dbReference>
<feature type="domain" description="HTH merR-type" evidence="8">
    <location>
        <begin position="7"/>
        <end position="55"/>
    </location>
</feature>
<dbReference type="Proteomes" id="UP000070572">
    <property type="component" value="Unassembled WGS sequence"/>
</dbReference>
<evidence type="ECO:0000256" key="4">
    <source>
        <dbReference type="ARBA" id="ARBA00022691"/>
    </source>
</evidence>
<keyword evidence="2 6" id="KW-0489">Methyltransferase</keyword>
<dbReference type="GO" id="GO:0044027">
    <property type="term" value="P:negative regulation of gene expression via chromosomal CpG island methylation"/>
    <property type="evidence" value="ECO:0007669"/>
    <property type="project" value="TreeGrafter"/>
</dbReference>
<dbReference type="Pfam" id="PF00376">
    <property type="entry name" value="MerR"/>
    <property type="match status" value="1"/>
</dbReference>
<dbReference type="GO" id="GO:0003886">
    <property type="term" value="F:DNA (cytosine-5-)-methyltransferase activity"/>
    <property type="evidence" value="ECO:0007669"/>
    <property type="project" value="UniProtKB-EC"/>
</dbReference>
<dbReference type="Gene3D" id="3.90.120.10">
    <property type="entry name" value="DNA Methylase, subunit A, domain 2"/>
    <property type="match status" value="1"/>
</dbReference>
<dbReference type="SUPFAM" id="SSF53335">
    <property type="entry name" value="S-adenosyl-L-methionine-dependent methyltransferases"/>
    <property type="match status" value="1"/>
</dbReference>
<dbReference type="GO" id="GO:0009307">
    <property type="term" value="P:DNA restriction-modification system"/>
    <property type="evidence" value="ECO:0007669"/>
    <property type="project" value="UniProtKB-KW"/>
</dbReference>
<dbReference type="GO" id="GO:0006355">
    <property type="term" value="P:regulation of DNA-templated transcription"/>
    <property type="evidence" value="ECO:0007669"/>
    <property type="project" value="InterPro"/>
</dbReference>
<dbReference type="CDD" id="cd00315">
    <property type="entry name" value="Cyt_C5_DNA_methylase"/>
    <property type="match status" value="1"/>
</dbReference>
<sequence length="431" mass="48194">MLVENKLVQIGVAAGELKVSVDTIRRWAKQGLIKASRDGRGNRLFNVAEIERLQRKLSGSGEEKPFTVLRSDKTYPRATCVDLFAGGGGTALGFHNAGIPHVFLNEFDRNAVATLRQNSQAHGFDWNICPEDVHEVDFSKLDAQVIQAGFPCQAFSYAGKSRGFEDTRGTLFFEFARAIRTICPAIAVGENVRGLVKHDHGNTLTTMLNTFDELGYRVNYQVLRAQYLDVPQKRERLILFATRKDLDLPIIFPKENDYVLTLKEALQNVPESPGQRYTERKAKVMEMIPEGGNWRDLPDEIQREYMGASYFLGGGKTGMARRMAWNQPALTLTCNPAQKQTERCHPSETRPFTVREYARIQTFPDDWEFCGSMAAQYKQIGNAVPVNLGYHVGRCVLAALGEIPLEDTMEVVAPLSLTPEEASSSEQGVLL</sequence>
<comment type="caution">
    <text evidence="9">The sequence shown here is derived from an EMBL/GenBank/DDBJ whole genome shotgun (WGS) entry which is preliminary data.</text>
</comment>
<organism evidence="9 10">
    <name type="scientific">Varibaculum cambriense</name>
    <dbReference type="NCBI Taxonomy" id="184870"/>
    <lineage>
        <taxon>Bacteria</taxon>
        <taxon>Bacillati</taxon>
        <taxon>Actinomycetota</taxon>
        <taxon>Actinomycetes</taxon>
        <taxon>Actinomycetales</taxon>
        <taxon>Actinomycetaceae</taxon>
        <taxon>Varibaculum</taxon>
    </lineage>
</organism>
<dbReference type="InterPro" id="IPR001525">
    <property type="entry name" value="C5_MeTfrase"/>
</dbReference>
<keyword evidence="4 6" id="KW-0949">S-adenosyl-L-methionine</keyword>
<dbReference type="PRINTS" id="PR00105">
    <property type="entry name" value="C5METTRFRASE"/>
</dbReference>
<evidence type="ECO:0000313" key="9">
    <source>
        <dbReference type="EMBL" id="KXB80070.1"/>
    </source>
</evidence>
<dbReference type="PROSITE" id="PS51679">
    <property type="entry name" value="SAM_MT_C5"/>
    <property type="match status" value="1"/>
</dbReference>
<evidence type="ECO:0000256" key="3">
    <source>
        <dbReference type="ARBA" id="ARBA00022679"/>
    </source>
</evidence>
<name>A0AB34WY46_9ACTO</name>
<dbReference type="InterPro" id="IPR050390">
    <property type="entry name" value="C5-Methyltransferase"/>
</dbReference>
<feature type="active site" evidence="6">
    <location>
        <position position="152"/>
    </location>
</feature>
<dbReference type="CDD" id="cd00592">
    <property type="entry name" value="HTH_MerR-like"/>
    <property type="match status" value="1"/>
</dbReference>
<protein>
    <recommendedName>
        <fullName evidence="1">DNA (cytosine-5-)-methyltransferase</fullName>
        <ecNumber evidence="1">2.1.1.37</ecNumber>
    </recommendedName>
</protein>
<dbReference type="NCBIfam" id="TIGR00675">
    <property type="entry name" value="dcm"/>
    <property type="match status" value="1"/>
</dbReference>
<dbReference type="InterPro" id="IPR009061">
    <property type="entry name" value="DNA-bd_dom_put_sf"/>
</dbReference>
<dbReference type="SUPFAM" id="SSF46955">
    <property type="entry name" value="Putative DNA-binding domain"/>
    <property type="match status" value="1"/>
</dbReference>
<dbReference type="Gene3D" id="3.40.50.150">
    <property type="entry name" value="Vaccinia Virus protein VP39"/>
    <property type="match status" value="1"/>
</dbReference>
<evidence type="ECO:0000256" key="7">
    <source>
        <dbReference type="RuleBase" id="RU000416"/>
    </source>
</evidence>
<reference evidence="9 10" key="1">
    <citation type="submission" date="2016-01" db="EMBL/GenBank/DDBJ databases">
        <authorList>
            <person name="Mitreva M."/>
            <person name="Pepin K.H."/>
            <person name="Mihindukulasuriya K.A."/>
            <person name="Fulton R."/>
            <person name="Fronick C."/>
            <person name="O'Laughlin M."/>
            <person name="Miner T."/>
            <person name="Herter B."/>
            <person name="Rosa B.A."/>
            <person name="Cordes M."/>
            <person name="Tomlinson C."/>
            <person name="Wollam A."/>
            <person name="Palsikar V.B."/>
            <person name="Mardis E.R."/>
            <person name="Wilson R.K."/>
        </authorList>
    </citation>
    <scope>NUCLEOTIDE SEQUENCE [LARGE SCALE GENOMIC DNA]</scope>
    <source>
        <strain evidence="9 10">DNF00696</strain>
    </source>
</reference>
<dbReference type="PANTHER" id="PTHR10629:SF52">
    <property type="entry name" value="DNA (CYTOSINE-5)-METHYLTRANSFERASE 1"/>
    <property type="match status" value="1"/>
</dbReference>
<dbReference type="PROSITE" id="PS00095">
    <property type="entry name" value="C5_MTASE_2"/>
    <property type="match status" value="1"/>
</dbReference>
<evidence type="ECO:0000256" key="2">
    <source>
        <dbReference type="ARBA" id="ARBA00022603"/>
    </source>
</evidence>
<keyword evidence="5" id="KW-0680">Restriction system</keyword>
<evidence type="ECO:0000313" key="10">
    <source>
        <dbReference type="Proteomes" id="UP000070572"/>
    </source>
</evidence>
<evidence type="ECO:0000256" key="6">
    <source>
        <dbReference type="PROSITE-ProRule" id="PRU01016"/>
    </source>
</evidence>
<dbReference type="InterPro" id="IPR031303">
    <property type="entry name" value="C5_meth_CS"/>
</dbReference>
<accession>A0AB34WY46</accession>
<dbReference type="AlphaFoldDB" id="A0AB34WY46"/>
<dbReference type="InterPro" id="IPR000551">
    <property type="entry name" value="MerR-type_HTH_dom"/>
</dbReference>